<name>A0A2M3ZT41_9DIPT</name>
<protein>
    <submittedName>
        <fullName evidence="1">Putative secreted peptide</fullName>
    </submittedName>
</protein>
<dbReference type="AlphaFoldDB" id="A0A2M3ZT41"/>
<accession>A0A2M3ZT41</accession>
<proteinExistence type="predicted"/>
<organism evidence="1">
    <name type="scientific">Anopheles braziliensis</name>
    <dbReference type="NCBI Taxonomy" id="58242"/>
    <lineage>
        <taxon>Eukaryota</taxon>
        <taxon>Metazoa</taxon>
        <taxon>Ecdysozoa</taxon>
        <taxon>Arthropoda</taxon>
        <taxon>Hexapoda</taxon>
        <taxon>Insecta</taxon>
        <taxon>Pterygota</taxon>
        <taxon>Neoptera</taxon>
        <taxon>Endopterygota</taxon>
        <taxon>Diptera</taxon>
        <taxon>Nematocera</taxon>
        <taxon>Culicoidea</taxon>
        <taxon>Culicidae</taxon>
        <taxon>Anophelinae</taxon>
        <taxon>Anopheles</taxon>
    </lineage>
</organism>
<sequence>MVQPGLRKCLTLVTLGPIGPVVVTRRYQLRMTGCLHIHRNITNLDGGSIIADAAAAGGGTTHDAPSHCRIVTNGRVLVGQNTLEYVDPADSLHVALHRVLALLDRPRPKRKLLLMLLVYWLPNSELFATTVDGRLGSKVYR</sequence>
<dbReference type="EMBL" id="GGFM01010869">
    <property type="protein sequence ID" value="MBW31620.1"/>
    <property type="molecule type" value="Transcribed_RNA"/>
</dbReference>
<evidence type="ECO:0000313" key="1">
    <source>
        <dbReference type="EMBL" id="MBW31620.1"/>
    </source>
</evidence>
<reference evidence="1" key="1">
    <citation type="submission" date="2018-01" db="EMBL/GenBank/DDBJ databases">
        <title>An insight into the sialome of Amazonian anophelines.</title>
        <authorList>
            <person name="Ribeiro J.M."/>
            <person name="Scarpassa V."/>
            <person name="Calvo E."/>
        </authorList>
    </citation>
    <scope>NUCLEOTIDE SEQUENCE</scope>
    <source>
        <tissue evidence="1">Salivary glands</tissue>
    </source>
</reference>